<sequence length="711" mass="82176">MIFNKNILLSIILYLSILYSYAQKITLEEIWSGKFYPKTISGINSLKNGKEYTILTKNGIEKYSYENFDKICTIISGNYSDYQFNNNEDCLLLEREFSSLYRHSKVGIYTLYNIKTQSLFEVFNKRPIQEPIFSPDGTQLAFVYENNIYYQEFPSLKITQVTHDGKKNKIINGISDWVYEEEFGHVRNFEWSPDGKNIAYIHFDESHVKEVNIPLYETYLYPEHLIYKYPKAGEANSNVALNIYNVDKKEINTISLSNYENYYIIKIRFSSTGDLFAITSNRLQNKINIIRINPTNFSTKLLVLESSTTWVDTDKLYIEFLPDGNFILNSEKNDYNHLYLYNYNGQLTKQLTKGNWEVTHIYGVDNKNSIVYFQSNEKGSNNRIISSVNIKNGKQKILTDELGTHDATFSTDFSFFIDKFSTANTPPLFTLRNNTGNIIKTLEDNSTLLSYINKKEIKKMEFIDIPTDNGINLKSYIIKPKHFNSEKKYPVLMYVYGGPGSQTINNSWDPFNYWWHQMLAQEGYIIVSVDGRGTGGRGGNFKKLTYKQLGKLELEDQIAAAKWLQTQSFVDANRIGIWGWSFGGYLTSLCMTKSNGLFKIGIAVAPVTNWRFYDTIYTERFLQTPQENPEGYDENSPINFAGNLQGKFLLIHGTADDNVHFQNSAEMIKALIQNGKQVDTAIYPDKDHSIYGGNTRYHLYQKMTNYIKSNL</sequence>
<evidence type="ECO:0000313" key="7">
    <source>
        <dbReference type="Proteomes" id="UP000182761"/>
    </source>
</evidence>
<keyword evidence="7" id="KW-1185">Reference proteome</keyword>
<evidence type="ECO:0000256" key="3">
    <source>
        <dbReference type="ARBA" id="ARBA00023180"/>
    </source>
</evidence>
<dbReference type="Gene3D" id="3.40.50.1820">
    <property type="entry name" value="alpha/beta hydrolase"/>
    <property type="match status" value="1"/>
</dbReference>
<dbReference type="SUPFAM" id="SSF82171">
    <property type="entry name" value="DPP6 N-terminal domain-like"/>
    <property type="match status" value="1"/>
</dbReference>
<keyword evidence="3" id="KW-0325">Glycoprotein</keyword>
<dbReference type="GO" id="GO:0006508">
    <property type="term" value="P:proteolysis"/>
    <property type="evidence" value="ECO:0007669"/>
    <property type="project" value="UniProtKB-KW"/>
</dbReference>
<keyword evidence="1" id="KW-0645">Protease</keyword>
<dbReference type="InterPro" id="IPR050278">
    <property type="entry name" value="Serine_Prot_S9B/DPPIV"/>
</dbReference>
<dbReference type="GO" id="GO:0008239">
    <property type="term" value="F:dipeptidyl-peptidase activity"/>
    <property type="evidence" value="ECO:0007669"/>
    <property type="project" value="TreeGrafter"/>
</dbReference>
<dbReference type="RefSeq" id="WP_073961221.1">
    <property type="nucleotide sequence ID" value="NZ_FCOR01000006.1"/>
</dbReference>
<proteinExistence type="predicted"/>
<dbReference type="PROSITE" id="PS00708">
    <property type="entry name" value="PRO_ENDOPEP_SER"/>
    <property type="match status" value="1"/>
</dbReference>
<gene>
    <name evidence="6" type="ORF">Ga0061079_10670</name>
</gene>
<evidence type="ECO:0000256" key="2">
    <source>
        <dbReference type="ARBA" id="ARBA00022801"/>
    </source>
</evidence>
<dbReference type="AlphaFoldDB" id="A0A0X3AQH6"/>
<evidence type="ECO:0000259" key="4">
    <source>
        <dbReference type="Pfam" id="PF00326"/>
    </source>
</evidence>
<dbReference type="Gene3D" id="2.140.10.30">
    <property type="entry name" value="Dipeptidylpeptidase IV, N-terminal domain"/>
    <property type="match status" value="1"/>
</dbReference>
<reference evidence="6 7" key="1">
    <citation type="submission" date="2016-01" db="EMBL/GenBank/DDBJ databases">
        <authorList>
            <person name="McClelland M."/>
            <person name="Jain A."/>
            <person name="Saraogi P."/>
            <person name="Mendelson R."/>
            <person name="Westerman R."/>
            <person name="SanMiguel P."/>
            <person name="Csonka L."/>
        </authorList>
    </citation>
    <scope>NUCLEOTIDE SEQUENCE [LARGE SCALE GENOMIC DNA]</scope>
    <source>
        <strain evidence="6 7">R-53146</strain>
    </source>
</reference>
<dbReference type="InterPro" id="IPR001375">
    <property type="entry name" value="Peptidase_S9_cat"/>
</dbReference>
<dbReference type="GO" id="GO:0004252">
    <property type="term" value="F:serine-type endopeptidase activity"/>
    <property type="evidence" value="ECO:0007669"/>
    <property type="project" value="InterPro"/>
</dbReference>
<name>A0A0X3AQH6_9FLAO</name>
<dbReference type="STRING" id="1586267.GCA_001418685_01155"/>
<evidence type="ECO:0000313" key="6">
    <source>
        <dbReference type="EMBL" id="CVK16305.1"/>
    </source>
</evidence>
<dbReference type="Pfam" id="PF00930">
    <property type="entry name" value="DPPIV_N"/>
    <property type="match status" value="1"/>
</dbReference>
<accession>A0A0X3AQH6</accession>
<keyword evidence="2" id="KW-0378">Hydrolase</keyword>
<dbReference type="Proteomes" id="UP000182761">
    <property type="component" value="Unassembled WGS sequence"/>
</dbReference>
<evidence type="ECO:0000256" key="1">
    <source>
        <dbReference type="ARBA" id="ARBA00022670"/>
    </source>
</evidence>
<dbReference type="FunFam" id="3.40.50.1820:FF:000003">
    <property type="entry name" value="Dipeptidyl peptidase 4"/>
    <property type="match status" value="1"/>
</dbReference>
<evidence type="ECO:0000259" key="5">
    <source>
        <dbReference type="Pfam" id="PF00930"/>
    </source>
</evidence>
<dbReference type="Pfam" id="PF00326">
    <property type="entry name" value="Peptidase_S9"/>
    <property type="match status" value="1"/>
</dbReference>
<feature type="domain" description="Dipeptidylpeptidase IV N-terminal" evidence="5">
    <location>
        <begin position="89"/>
        <end position="427"/>
    </location>
</feature>
<dbReference type="OrthoDB" id="9812921at2"/>
<dbReference type="InterPro" id="IPR002471">
    <property type="entry name" value="Pept_S9_AS"/>
</dbReference>
<dbReference type="EMBL" id="FCOR01000006">
    <property type="protein sequence ID" value="CVK16305.1"/>
    <property type="molecule type" value="Genomic_DNA"/>
</dbReference>
<organism evidence="6 7">
    <name type="scientific">Apibacter mensalis</name>
    <dbReference type="NCBI Taxonomy" id="1586267"/>
    <lineage>
        <taxon>Bacteria</taxon>
        <taxon>Pseudomonadati</taxon>
        <taxon>Bacteroidota</taxon>
        <taxon>Flavobacteriia</taxon>
        <taxon>Flavobacteriales</taxon>
        <taxon>Weeksellaceae</taxon>
        <taxon>Apibacter</taxon>
    </lineage>
</organism>
<dbReference type="InterPro" id="IPR029058">
    <property type="entry name" value="AB_hydrolase_fold"/>
</dbReference>
<dbReference type="InterPro" id="IPR002469">
    <property type="entry name" value="Peptidase_S9B_N"/>
</dbReference>
<dbReference type="PANTHER" id="PTHR11731">
    <property type="entry name" value="PROTEASE FAMILY S9B,C DIPEPTIDYL-PEPTIDASE IV-RELATED"/>
    <property type="match status" value="1"/>
</dbReference>
<dbReference type="SUPFAM" id="SSF53474">
    <property type="entry name" value="alpha/beta-Hydrolases"/>
    <property type="match status" value="1"/>
</dbReference>
<feature type="domain" description="Peptidase S9 prolyl oligopeptidase catalytic" evidence="4">
    <location>
        <begin position="514"/>
        <end position="710"/>
    </location>
</feature>
<protein>
    <submittedName>
        <fullName evidence="6">Dipeptidyl-peptidase-4</fullName>
    </submittedName>
</protein>
<dbReference type="PANTHER" id="PTHR11731:SF193">
    <property type="entry name" value="DIPEPTIDYL PEPTIDASE 9"/>
    <property type="match status" value="1"/>
</dbReference>